<evidence type="ECO:0000313" key="2">
    <source>
        <dbReference type="EMBL" id="NMF98323.1"/>
    </source>
</evidence>
<dbReference type="RefSeq" id="WP_169141079.1">
    <property type="nucleotide sequence ID" value="NZ_WTVS01000025.1"/>
</dbReference>
<protein>
    <submittedName>
        <fullName evidence="2">Uncharacterized protein</fullName>
    </submittedName>
</protein>
<evidence type="ECO:0000256" key="1">
    <source>
        <dbReference type="SAM" id="MobiDB-lite"/>
    </source>
</evidence>
<accession>A0ABX1NG92</accession>
<comment type="caution">
    <text evidence="2">The sequence shown here is derived from an EMBL/GenBank/DDBJ whole genome shotgun (WGS) entry which is preliminary data.</text>
</comment>
<keyword evidence="3" id="KW-1185">Reference proteome</keyword>
<dbReference type="Proteomes" id="UP000634522">
    <property type="component" value="Unassembled WGS sequence"/>
</dbReference>
<proteinExistence type="predicted"/>
<sequence>MTKKRSTALDAEAEKRKLADVATRADAMGALAGFRFTDVLGDVDPSSLIAVMGEKIDATADGDMREPERMLMGQAVALQAMFTGLANRAALNMGKHLSATEAYLKLALRAQSQCRATLETLATMKNPPLVIAKQANVTTGPQQINNGMTAPPRAGEIESEPNKLLNDSPVLAEAVLPK</sequence>
<name>A0ABX1NG92_9RHOO</name>
<gene>
    <name evidence="2" type="ORF">GPA27_13110</name>
</gene>
<dbReference type="EMBL" id="WTVS01000025">
    <property type="protein sequence ID" value="NMF98323.1"/>
    <property type="molecule type" value="Genomic_DNA"/>
</dbReference>
<evidence type="ECO:0000313" key="3">
    <source>
        <dbReference type="Proteomes" id="UP000634522"/>
    </source>
</evidence>
<feature type="region of interest" description="Disordered" evidence="1">
    <location>
        <begin position="141"/>
        <end position="161"/>
    </location>
</feature>
<organism evidence="2 3">
    <name type="scientific">Aromatoleum toluolicum</name>
    <dbReference type="NCBI Taxonomy" id="90060"/>
    <lineage>
        <taxon>Bacteria</taxon>
        <taxon>Pseudomonadati</taxon>
        <taxon>Pseudomonadota</taxon>
        <taxon>Betaproteobacteria</taxon>
        <taxon>Rhodocyclales</taxon>
        <taxon>Rhodocyclaceae</taxon>
        <taxon>Aromatoleum</taxon>
    </lineage>
</organism>
<reference evidence="2 3" key="1">
    <citation type="submission" date="2019-12" db="EMBL/GenBank/DDBJ databases">
        <title>Comparative genomics gives insights into the taxonomy of the Azoarcus-Aromatoleum group and reveals separate origins of nif in the plant-associated Azoarcus and non-plant-associated Aromatoleum sub-groups.</title>
        <authorList>
            <person name="Lafos M."/>
            <person name="Maluk M."/>
            <person name="Batista M."/>
            <person name="Junghare M."/>
            <person name="Carmona M."/>
            <person name="Faoro H."/>
            <person name="Cruz L.M."/>
            <person name="Battistoni F."/>
            <person name="De Souza E."/>
            <person name="Pedrosa F."/>
            <person name="Chen W.-M."/>
            <person name="Poole P.S."/>
            <person name="Dixon R.A."/>
            <person name="James E.K."/>
        </authorList>
    </citation>
    <scope>NUCLEOTIDE SEQUENCE [LARGE SCALE GENOMIC DNA]</scope>
    <source>
        <strain evidence="2 3">T</strain>
    </source>
</reference>